<dbReference type="PROSITE" id="PS50048">
    <property type="entry name" value="ZN2_CY6_FUNGAL_2"/>
    <property type="match status" value="1"/>
</dbReference>
<dbReference type="PANTHER" id="PTHR47655:SF3">
    <property type="entry name" value="ZN(II)2CYS6 TRANSCRIPTION FACTOR (EUROFUNG)"/>
    <property type="match status" value="1"/>
</dbReference>
<accession>A0A8H7EKM9</accession>
<dbReference type="GeneID" id="62198841"/>
<dbReference type="PANTHER" id="PTHR47655">
    <property type="entry name" value="QUINIC ACID UTILIZATION ACTIVATOR"/>
    <property type="match status" value="1"/>
</dbReference>
<reference evidence="4" key="2">
    <citation type="submission" date="2020-08" db="EMBL/GenBank/DDBJ databases">
        <title>Draft Genome Sequence of Cumin Blight Pathogen Alternaria burnsii.</title>
        <authorList>
            <person name="Feng Z."/>
        </authorList>
    </citation>
    <scope>NUCLEOTIDE SEQUENCE</scope>
    <source>
        <strain evidence="4">CBS107.38</strain>
    </source>
</reference>
<dbReference type="GO" id="GO:0008270">
    <property type="term" value="F:zinc ion binding"/>
    <property type="evidence" value="ECO:0007669"/>
    <property type="project" value="InterPro"/>
</dbReference>
<dbReference type="CDD" id="cd00067">
    <property type="entry name" value="GAL4"/>
    <property type="match status" value="1"/>
</dbReference>
<feature type="region of interest" description="Disordered" evidence="2">
    <location>
        <begin position="217"/>
        <end position="275"/>
    </location>
</feature>
<dbReference type="EMBL" id="JAAABM010000001">
    <property type="protein sequence ID" value="KAF7681640.1"/>
    <property type="molecule type" value="Genomic_DNA"/>
</dbReference>
<proteinExistence type="predicted"/>
<dbReference type="GO" id="GO:0000981">
    <property type="term" value="F:DNA-binding transcription factor activity, RNA polymerase II-specific"/>
    <property type="evidence" value="ECO:0007669"/>
    <property type="project" value="InterPro"/>
</dbReference>
<dbReference type="FunFam" id="4.10.240.10:FF:000013">
    <property type="entry name" value="C6 transcription factor, putative"/>
    <property type="match status" value="1"/>
</dbReference>
<dbReference type="RefSeq" id="XP_038791519.1">
    <property type="nucleotide sequence ID" value="XM_038925663.1"/>
</dbReference>
<sequence length="374" mass="41969">MVGALQEAKHPCTSTNVIQRLNFHFHFSIQVCLNTLLYPQDILSSTALTRNLNQPHHSHCTPSIQFNPAAMSPHRSDSMEAQDNIRKRVCKACDRCRLKKSKCDGSSPCTRCKADNAICVFGERKKSQDKVYPKGYVEMLEQQQTQLVAGLRELYNRLQRGESWPGQPLQESTGGHPLTHDILERLDLLHSSGDDKSHYEGFEEDTARMQQRLIEGGAPYTRRRASVSSDSEHGHVSPNSSYNGTPTTKSFAFDSPFARHNAPPTPPMNSPFPRQSQVVSPVKQEAPMVQAPFISSTAMDPSTLSRAPWMNDTMMMEDPVDFSKPMYGFDNFGAYDQNMMVDPISINQSDPMMPDWNIHSDLDFSSFIQNPVGA</sequence>
<keyword evidence="1" id="KW-0539">Nucleus</keyword>
<protein>
    <submittedName>
        <fullName evidence="4">C6 transcription factor</fullName>
    </submittedName>
</protein>
<comment type="caution">
    <text evidence="4">The sequence shown here is derived from an EMBL/GenBank/DDBJ whole genome shotgun (WGS) entry which is preliminary data.</text>
</comment>
<name>A0A8H7EKM9_9PLEO</name>
<dbReference type="SMART" id="SM00066">
    <property type="entry name" value="GAL4"/>
    <property type="match status" value="1"/>
</dbReference>
<dbReference type="AlphaFoldDB" id="A0A8H7EKM9"/>
<dbReference type="InterPro" id="IPR036864">
    <property type="entry name" value="Zn2-C6_fun-type_DNA-bd_sf"/>
</dbReference>
<evidence type="ECO:0000256" key="2">
    <source>
        <dbReference type="SAM" id="MobiDB-lite"/>
    </source>
</evidence>
<evidence type="ECO:0000313" key="4">
    <source>
        <dbReference type="EMBL" id="KAF7681640.1"/>
    </source>
</evidence>
<dbReference type="InterPro" id="IPR052783">
    <property type="entry name" value="Metabolic/Drug-Res_Regulator"/>
</dbReference>
<gene>
    <name evidence="4" type="ORF">GT037_000616</name>
</gene>
<evidence type="ECO:0000256" key="1">
    <source>
        <dbReference type="ARBA" id="ARBA00023242"/>
    </source>
</evidence>
<reference evidence="4" key="1">
    <citation type="submission" date="2020-01" db="EMBL/GenBank/DDBJ databases">
        <authorList>
            <person name="Feng Z.H.Z."/>
        </authorList>
    </citation>
    <scope>NUCLEOTIDE SEQUENCE</scope>
    <source>
        <strain evidence="4">CBS107.38</strain>
    </source>
</reference>
<dbReference type="SUPFAM" id="SSF57701">
    <property type="entry name" value="Zn2/Cys6 DNA-binding domain"/>
    <property type="match status" value="1"/>
</dbReference>
<evidence type="ECO:0000313" key="5">
    <source>
        <dbReference type="Proteomes" id="UP000596902"/>
    </source>
</evidence>
<dbReference type="InterPro" id="IPR001138">
    <property type="entry name" value="Zn2Cys6_DnaBD"/>
</dbReference>
<organism evidence="4 5">
    <name type="scientific">Alternaria burnsii</name>
    <dbReference type="NCBI Taxonomy" id="1187904"/>
    <lineage>
        <taxon>Eukaryota</taxon>
        <taxon>Fungi</taxon>
        <taxon>Dikarya</taxon>
        <taxon>Ascomycota</taxon>
        <taxon>Pezizomycotina</taxon>
        <taxon>Dothideomycetes</taxon>
        <taxon>Pleosporomycetidae</taxon>
        <taxon>Pleosporales</taxon>
        <taxon>Pleosporineae</taxon>
        <taxon>Pleosporaceae</taxon>
        <taxon>Alternaria</taxon>
        <taxon>Alternaria sect. Alternaria</taxon>
    </lineage>
</organism>
<dbReference type="Gene3D" id="4.10.240.10">
    <property type="entry name" value="Zn(2)-C6 fungal-type DNA-binding domain"/>
    <property type="match status" value="1"/>
</dbReference>
<feature type="compositionally biased region" description="Polar residues" evidence="2">
    <location>
        <begin position="237"/>
        <end position="250"/>
    </location>
</feature>
<keyword evidence="5" id="KW-1185">Reference proteome</keyword>
<dbReference type="Proteomes" id="UP000596902">
    <property type="component" value="Unassembled WGS sequence"/>
</dbReference>
<dbReference type="Pfam" id="PF00172">
    <property type="entry name" value="Zn_clus"/>
    <property type="match status" value="1"/>
</dbReference>
<feature type="domain" description="Zn(2)-C6 fungal-type" evidence="3">
    <location>
        <begin position="92"/>
        <end position="121"/>
    </location>
</feature>
<evidence type="ECO:0000259" key="3">
    <source>
        <dbReference type="PROSITE" id="PS50048"/>
    </source>
</evidence>
<dbReference type="PROSITE" id="PS00463">
    <property type="entry name" value="ZN2_CY6_FUNGAL_1"/>
    <property type="match status" value="1"/>
</dbReference>